<proteinExistence type="predicted"/>
<dbReference type="Proteomes" id="UP000069030">
    <property type="component" value="Plasmid p63039"/>
</dbReference>
<reference evidence="2" key="1">
    <citation type="journal article" date="2016" name="J. Zhejiang Univ. Sci. B">
        <title>Antibiotic resistance mechanisms of Myroides sp.</title>
        <authorList>
            <person name="Hu S."/>
            <person name="Yuan S."/>
            <person name="Qu H."/>
            <person name="Jiang T."/>
            <person name="Zhou Y."/>
            <person name="Wang M."/>
            <person name="Ming D."/>
        </authorList>
    </citation>
    <scope>NUCLEOTIDE SEQUENCE [LARGE SCALE GENOMIC DNA]</scope>
    <source>
        <strain evidence="2">PR63039</strain>
    </source>
</reference>
<dbReference type="KEGG" id="mod:AS202_19865"/>
<dbReference type="EMBL" id="CP013691">
    <property type="protein sequence ID" value="ALU28440.1"/>
    <property type="molecule type" value="Genomic_DNA"/>
</dbReference>
<evidence type="ECO:0000313" key="1">
    <source>
        <dbReference type="EMBL" id="ALU28440.1"/>
    </source>
</evidence>
<gene>
    <name evidence="1" type="ORF">AS202_19865</name>
</gene>
<sequence>MFVELNPSSESGDKKGSCKKYAQYLLKDNTYFFNHSNDQINLDEAVKIIDANNKKGLGKNDDKWFAPIYNLAEDEAQHICRLLFNKSYFDYNELSSVEKKKYNEYIVDLGKKFMDDMALSFNLQDKNVNSGNDLFYIAVVENKRLYTGHDEDVKNNLVKSRTAKRGFNTHIHVIQGRLANNGFHSKISPLRTGKNVNKNNIGANTGFDRVSFYNKIEMTFDIHTGYNRSEENTFDYQNAQKKKKENSTSSKVNIVLRRKKKFFTKEEAKDIVDQISLDDYVSFLVKNNRLKIIGEKGDRRIFLDKNTDRKYIIYENGFLCEDTKQSGNVINLIRSVEELNWIDSLNRVIQVKNLSSAIIYKKGIELYQVKPAHVDFLFENNPSYSKLLLKNNLNQLRYLSEGKRFLSIGLATDEGGIVALSKDSLIYKGARGSSFIKGDKDRNNLIVFDNLTDYLNYLKYKGTSYTKENVLLLNDLQDTKHDFKSYDNVVSYSSRYKNELIQDNRNLEKEVLNDKTKAVQIAVENVIKKMK</sequence>
<dbReference type="InterPro" id="IPR043766">
    <property type="entry name" value="BfmA-like"/>
</dbReference>
<name>A0AAI8C9H3_9FLAO</name>
<keyword evidence="1" id="KW-0614">Plasmid</keyword>
<dbReference type="RefSeq" id="WP_058700085.1">
    <property type="nucleotide sequence ID" value="NZ_CP013691.1"/>
</dbReference>
<dbReference type="AlphaFoldDB" id="A0AAI8C9H3"/>
<organism evidence="1 2">
    <name type="scientific">Myroides odoratimimus</name>
    <dbReference type="NCBI Taxonomy" id="76832"/>
    <lineage>
        <taxon>Bacteria</taxon>
        <taxon>Pseudomonadati</taxon>
        <taxon>Bacteroidota</taxon>
        <taxon>Flavobacteriia</taxon>
        <taxon>Flavobacteriales</taxon>
        <taxon>Flavobacteriaceae</taxon>
        <taxon>Myroides</taxon>
    </lineage>
</organism>
<evidence type="ECO:0000313" key="2">
    <source>
        <dbReference type="Proteomes" id="UP000069030"/>
    </source>
</evidence>
<accession>A0AAI8C9H3</accession>
<protein>
    <submittedName>
        <fullName evidence="1">Uncharacterized protein</fullName>
    </submittedName>
</protein>
<geneLocation type="plasmid" evidence="1 2">
    <name>p63039</name>
</geneLocation>
<dbReference type="Pfam" id="PF18976">
    <property type="entry name" value="DUF5712"/>
    <property type="match status" value="1"/>
</dbReference>